<dbReference type="SUPFAM" id="SSF46955">
    <property type="entry name" value="Putative DNA-binding domain"/>
    <property type="match status" value="1"/>
</dbReference>
<dbReference type="RefSeq" id="WP_070877522.1">
    <property type="nucleotide sequence ID" value="NZ_CAJFZX010000006.1"/>
</dbReference>
<dbReference type="GO" id="GO:0003677">
    <property type="term" value="F:DNA binding"/>
    <property type="evidence" value="ECO:0007669"/>
    <property type="project" value="InterPro"/>
</dbReference>
<dbReference type="InterPro" id="IPR009061">
    <property type="entry name" value="DNA-bd_dom_put_sf"/>
</dbReference>
<dbReference type="EMBL" id="WKKF01000001">
    <property type="protein sequence ID" value="MRX53979.1"/>
    <property type="molecule type" value="Genomic_DNA"/>
</dbReference>
<sequence>MGKTLNISKVASLLGESSYILKMWELEFSAFLDIERDHKNARVYSPENIEILRKIKHLKDSQLDHETIVQMLNMNGKPEAAASKADPDIELSAKKNIKVALEEIFNLIEEKGKQDISILELKMDQLELTLIDEMKRTVKQELNTHSKTQLNTAKGQFTALQNRINEQSKIQLSAVKGQFSSLQNKINEQSYAERSAAEGQFRALHDKLDVIHEASSSERDMYQEEIRYERELAKKHIEIREQKFLAFVQQHQKTRDDRTDRKYGLSMLKQFMGFAK</sequence>
<dbReference type="GO" id="GO:0006355">
    <property type="term" value="P:regulation of DNA-templated transcription"/>
    <property type="evidence" value="ECO:0007669"/>
    <property type="project" value="InterPro"/>
</dbReference>
<accession>A0A6I2M832</accession>
<dbReference type="Gene3D" id="1.10.1660.10">
    <property type="match status" value="1"/>
</dbReference>
<reference evidence="2 3" key="1">
    <citation type="submission" date="2019-11" db="EMBL/GenBank/DDBJ databases">
        <title>Bacillus idriensis genome.</title>
        <authorList>
            <person name="Konopka E.N."/>
            <person name="Newman J.D."/>
        </authorList>
    </citation>
    <scope>NUCLEOTIDE SEQUENCE [LARGE SCALE GENOMIC DNA]</scope>
    <source>
        <strain evidence="2 3">DSM 19097</strain>
    </source>
</reference>
<gene>
    <name evidence="2" type="ORF">GJU41_08330</name>
</gene>
<comment type="caution">
    <text evidence="2">The sequence shown here is derived from an EMBL/GenBank/DDBJ whole genome shotgun (WGS) entry which is preliminary data.</text>
</comment>
<dbReference type="InterPro" id="IPR000551">
    <property type="entry name" value="MerR-type_HTH_dom"/>
</dbReference>
<evidence type="ECO:0000259" key="1">
    <source>
        <dbReference type="Pfam" id="PF13411"/>
    </source>
</evidence>
<evidence type="ECO:0000313" key="2">
    <source>
        <dbReference type="EMBL" id="MRX53979.1"/>
    </source>
</evidence>
<feature type="domain" description="HTH merR-type" evidence="1">
    <location>
        <begin position="6"/>
        <end position="73"/>
    </location>
</feature>
<protein>
    <submittedName>
        <fullName evidence="2">MerR family transcriptional regulator</fullName>
    </submittedName>
</protein>
<dbReference type="Pfam" id="PF13411">
    <property type="entry name" value="MerR_1"/>
    <property type="match status" value="1"/>
</dbReference>
<dbReference type="AlphaFoldDB" id="A0A6I2M832"/>
<name>A0A6I2M832_9BACI</name>
<dbReference type="Proteomes" id="UP000441585">
    <property type="component" value="Unassembled WGS sequence"/>
</dbReference>
<organism evidence="2 3">
    <name type="scientific">Metabacillus idriensis</name>
    <dbReference type="NCBI Taxonomy" id="324768"/>
    <lineage>
        <taxon>Bacteria</taxon>
        <taxon>Bacillati</taxon>
        <taxon>Bacillota</taxon>
        <taxon>Bacilli</taxon>
        <taxon>Bacillales</taxon>
        <taxon>Bacillaceae</taxon>
        <taxon>Metabacillus</taxon>
    </lineage>
</organism>
<evidence type="ECO:0000313" key="3">
    <source>
        <dbReference type="Proteomes" id="UP000441585"/>
    </source>
</evidence>
<keyword evidence="3" id="KW-1185">Reference proteome</keyword>
<proteinExistence type="predicted"/>